<dbReference type="RefSeq" id="WP_172423525.1">
    <property type="nucleotide sequence ID" value="NZ_CP019717.1"/>
</dbReference>
<accession>A0A6C0QUP8</accession>
<dbReference type="AlphaFoldDB" id="A0A6C0QUP8"/>
<proteinExistence type="predicted"/>
<name>A0A6C0QUP8_9BACL</name>
<evidence type="ECO:0000313" key="1">
    <source>
        <dbReference type="EMBL" id="QHZ52454.1"/>
    </source>
</evidence>
<evidence type="ECO:0000313" key="2">
    <source>
        <dbReference type="Proteomes" id="UP000464330"/>
    </source>
</evidence>
<protein>
    <submittedName>
        <fullName evidence="1">Uncharacterized protein</fullName>
    </submittedName>
</protein>
<dbReference type="EMBL" id="CP019717">
    <property type="protein sequence ID" value="QHZ52454.1"/>
    <property type="molecule type" value="Genomic_DNA"/>
</dbReference>
<gene>
    <name evidence="1" type="ORF">ERICV_03343</name>
</gene>
<dbReference type="Proteomes" id="UP000464330">
    <property type="component" value="Chromosome"/>
</dbReference>
<organism evidence="1 2">
    <name type="scientific">Paenibacillus larvae subsp. larvae</name>
    <dbReference type="NCBI Taxonomy" id="147375"/>
    <lineage>
        <taxon>Bacteria</taxon>
        <taxon>Bacillati</taxon>
        <taxon>Bacillota</taxon>
        <taxon>Bacilli</taxon>
        <taxon>Bacillales</taxon>
        <taxon>Paenibacillaceae</taxon>
        <taxon>Paenibacillus</taxon>
    </lineage>
</organism>
<reference evidence="1 2" key="1">
    <citation type="journal article" date="2020" name="Int. J. Med. Microbiol.">
        <title>Discovery of Paenibacillus larvae ERIC V: Phenotypic and genomic comparison to genotypes ERIC I-IV reveal different inventories of virulence factors which correlate with epidemiological prevalences of American Foulbrood.</title>
        <authorList>
            <person name="Beims H."/>
            <person name="Bunk B."/>
            <person name="Erler S."/>
            <person name="Mohr K.I."/>
            <person name="Sproer C."/>
            <person name="Pradella S."/>
            <person name="Gunther G."/>
            <person name="Rohde M."/>
            <person name="von der Ohe W."/>
            <person name="Steinert M."/>
        </authorList>
    </citation>
    <scope>NUCLEOTIDE SEQUENCE [LARGE SCALE GENOMIC DNA]</scope>
    <source>
        <strain evidence="1">Eric_V</strain>
    </source>
</reference>
<sequence length="55" mass="6797">MRMPIRIKFSEDPFDQWRLAQAGGYIVNHRGKEMFAFTTQMQYNRYLQLNKERKR</sequence>